<comment type="caution">
    <text evidence="1">The sequence shown here is derived from an EMBL/GenBank/DDBJ whole genome shotgun (WGS) entry which is preliminary data.</text>
</comment>
<accession>A0A927F8W9</accession>
<protein>
    <submittedName>
        <fullName evidence="1">Uncharacterized protein</fullName>
    </submittedName>
</protein>
<proteinExistence type="predicted"/>
<gene>
    <name evidence="1" type="ORF">IEN85_14185</name>
</gene>
<keyword evidence="2" id="KW-1185">Reference proteome</keyword>
<dbReference type="EMBL" id="JACYFG010000036">
    <property type="protein sequence ID" value="MBD5780647.1"/>
    <property type="molecule type" value="Genomic_DNA"/>
</dbReference>
<evidence type="ECO:0000313" key="2">
    <source>
        <dbReference type="Proteomes" id="UP000622317"/>
    </source>
</evidence>
<evidence type="ECO:0000313" key="1">
    <source>
        <dbReference type="EMBL" id="MBD5780647.1"/>
    </source>
</evidence>
<dbReference type="Proteomes" id="UP000622317">
    <property type="component" value="Unassembled WGS sequence"/>
</dbReference>
<sequence>MPVVPINTAFKLQAPVPGFTFFAQDQVLTAEQLNQLIQYLDFQERQTRAWLVGTGIVCGLELQVSADRILLSAGCALTTDGDLLALPADKELALARPFKDENAKYPPLANASGLQELISKKEQETSDGSKAITANLLKNKVLVLYLESYTKEPDFCTTENCDNKGKIQHNKLRVLLAPTAAFSPLSAPLSQIASQLPELAPIRPKIQSGIVKKLEGSDSLQSRYTKAIDASASVVAKAFSLIEKQKQAFAPATGGDDLKWLSKLPKGFNPNTEIRGLQSVYSFYRDFCQAFNEWKESLFLNESYCVPPLEAHPKHVLLGLPRDTSPCDTSGMRHGFVRSHANHANANAGRRTQLLWDRLRSLAQNLDYARTFGLPEVRICTSTACSNSLGQRSIPAYYKNLDTIPWRVENLLRCDASPAPSYDNNDENSLEQALPENGFLRIEGHLGKSVDSVTTRLEQLRDQYNLPFQILSIQIEDDPDFVRIPPIRFFDLETAFFDQRSRFKLHLRDLDGFADRLQTEIDAGQDRVPTGDKSVSKVDLVKTRDAAGQVRAKSKSALTELPSSLQQATSDKGLRFMADYSETVRQGHIVNRNIGSISSNVHFSPVDRIVQPDFSANWKILVDRLKKRKRKIAQLSTFEKFLRKNPGLEHLGGVPIGGTFILVYSKSEDTSKQIVKADFCLPYYSYFDLATLEEEDAPVEPEIKIPEFDLDILPWKDIYDWKVSPVTEIAVDNIFTAKTANFTQYLDTTITERVTSSFDIFKDIASFTRATTPGKGDLDIDFADPGRFGNKAPEIIEMERELTGLQNEIERIRKQKDLGIAPANADKQIVEIEKKQADAASRTMKLIAEEAELAASQGRSVNTSYVNLGKTATNMVMDMETTEGQKIVAESADQLVASHSNNNQVKKLIGNMGAVAKVRI</sequence>
<name>A0A927F8W9_9BACT</name>
<dbReference type="AlphaFoldDB" id="A0A927F8W9"/>
<reference evidence="1" key="1">
    <citation type="submission" date="2020-09" db="EMBL/GenBank/DDBJ databases">
        <title>Pelagicoccus enzymogenes sp. nov. with an EPS production, isolated from marine sediment.</title>
        <authorList>
            <person name="Feng X."/>
        </authorList>
    </citation>
    <scope>NUCLEOTIDE SEQUENCE</scope>
    <source>
        <strain evidence="1">NFK12</strain>
    </source>
</reference>
<dbReference type="RefSeq" id="WP_191617743.1">
    <property type="nucleotide sequence ID" value="NZ_JACYFG010000036.1"/>
</dbReference>
<organism evidence="1 2">
    <name type="scientific">Pelagicoccus enzymogenes</name>
    <dbReference type="NCBI Taxonomy" id="2773457"/>
    <lineage>
        <taxon>Bacteria</taxon>
        <taxon>Pseudomonadati</taxon>
        <taxon>Verrucomicrobiota</taxon>
        <taxon>Opitutia</taxon>
        <taxon>Puniceicoccales</taxon>
        <taxon>Pelagicoccaceae</taxon>
        <taxon>Pelagicoccus</taxon>
    </lineage>
</organism>